<evidence type="ECO:0000313" key="3">
    <source>
        <dbReference type="Proteomes" id="UP000663882"/>
    </source>
</evidence>
<dbReference type="GO" id="GO:0006629">
    <property type="term" value="P:lipid metabolic process"/>
    <property type="evidence" value="ECO:0007669"/>
    <property type="project" value="InterPro"/>
</dbReference>
<dbReference type="PANTHER" id="PTHR46086">
    <property type="entry name" value="ALPHA/BETA-HYDROLASES SUPERFAMILY PROTEIN"/>
    <property type="match status" value="1"/>
</dbReference>
<reference evidence="2" key="1">
    <citation type="submission" date="2021-02" db="EMBL/GenBank/DDBJ databases">
        <authorList>
            <person name="Nowell W R."/>
        </authorList>
    </citation>
    <scope>NUCLEOTIDE SEQUENCE</scope>
</reference>
<comment type="caution">
    <text evidence="2">The sequence shown here is derived from an EMBL/GenBank/DDBJ whole genome shotgun (WGS) entry which is preliminary data.</text>
</comment>
<dbReference type="Gene3D" id="3.40.50.1820">
    <property type="entry name" value="alpha/beta hydrolase"/>
    <property type="match status" value="1"/>
</dbReference>
<accession>A0A814GXX7</accession>
<sequence length="471" mass="54297">MPSIEPLLMPRWFSSIVIRFRSIVLIIFKLFLDIFDLLKSIIFKLFMNEFIQNLTILNRLTDITGPYVEDFLGIITGSHYSLVNVADDSFSIGSSACYLFKQKNKRDYNNPDIYDILHIYLSKILYESPDRIKEQCADWGFNKELIEICSYIQSDDLRKYTYITQAAVIKHEESNTIIIAFRGTQPMALLQWMTDASTNFIPINNVFNDDANNIKTNDNEIQVHAGFYYALGLDQLKPLDKIDFSKVTSKTPMFIQLLNCIQKFHRNDNKFNISITGHSLGGGLASLFSFILLVYGYESSISGVYTYGQPLVGDHRYAKILNNKLGNRFHRWVNHSDIVTRIPVVPLPSIAWYYAQTLYSDALKAAAKSSQVESNPSDQHYYHSGLRFKIDNQGNLVRQNLIDQGPILAFEDRLDLFHFIYSIVNVIHSLCFITPLRSFLWLTTPVEINDHFPGDYARKIKNIVKKINEQQ</sequence>
<dbReference type="GO" id="GO:0004806">
    <property type="term" value="F:triacylglycerol lipase activity"/>
    <property type="evidence" value="ECO:0007669"/>
    <property type="project" value="InterPro"/>
</dbReference>
<dbReference type="Proteomes" id="UP000663882">
    <property type="component" value="Unassembled WGS sequence"/>
</dbReference>
<dbReference type="InterPro" id="IPR044819">
    <property type="entry name" value="OBL-like"/>
</dbReference>
<dbReference type="InterPro" id="IPR002921">
    <property type="entry name" value="Fungal_lipase-type"/>
</dbReference>
<name>A0A814GXX7_9BILA</name>
<organism evidence="2 3">
    <name type="scientific">Rotaria sordida</name>
    <dbReference type="NCBI Taxonomy" id="392033"/>
    <lineage>
        <taxon>Eukaryota</taxon>
        <taxon>Metazoa</taxon>
        <taxon>Spiralia</taxon>
        <taxon>Gnathifera</taxon>
        <taxon>Rotifera</taxon>
        <taxon>Eurotatoria</taxon>
        <taxon>Bdelloidea</taxon>
        <taxon>Philodinida</taxon>
        <taxon>Philodinidae</taxon>
        <taxon>Rotaria</taxon>
    </lineage>
</organism>
<dbReference type="OrthoDB" id="426718at2759"/>
<dbReference type="CDD" id="cd00519">
    <property type="entry name" value="Lipase_3"/>
    <property type="match status" value="1"/>
</dbReference>
<dbReference type="InterPro" id="IPR029058">
    <property type="entry name" value="AB_hydrolase_fold"/>
</dbReference>
<feature type="domain" description="Fungal lipase-type" evidence="1">
    <location>
        <begin position="178"/>
        <end position="344"/>
    </location>
</feature>
<dbReference type="AlphaFoldDB" id="A0A814GXX7"/>
<dbReference type="EMBL" id="CAJNOO010000655">
    <property type="protein sequence ID" value="CAF1002819.1"/>
    <property type="molecule type" value="Genomic_DNA"/>
</dbReference>
<evidence type="ECO:0000313" key="2">
    <source>
        <dbReference type="EMBL" id="CAF1002819.1"/>
    </source>
</evidence>
<gene>
    <name evidence="2" type="ORF">RFH988_LOCUS14268</name>
</gene>
<dbReference type="Pfam" id="PF01764">
    <property type="entry name" value="Lipase_3"/>
    <property type="match status" value="1"/>
</dbReference>
<protein>
    <recommendedName>
        <fullName evidence="1">Fungal lipase-type domain-containing protein</fullName>
    </recommendedName>
</protein>
<dbReference type="SUPFAM" id="SSF53474">
    <property type="entry name" value="alpha/beta-Hydrolases"/>
    <property type="match status" value="1"/>
</dbReference>
<evidence type="ECO:0000259" key="1">
    <source>
        <dbReference type="Pfam" id="PF01764"/>
    </source>
</evidence>
<proteinExistence type="predicted"/>
<dbReference type="PANTHER" id="PTHR46086:SF3">
    <property type="entry name" value="TRIACYLGLYCEROL LIPASE OBL1"/>
    <property type="match status" value="1"/>
</dbReference>